<keyword evidence="2" id="KW-1185">Reference proteome</keyword>
<proteinExistence type="predicted"/>
<dbReference type="STRING" id="451379.A0A0N5AY03"/>
<evidence type="ECO:0000313" key="3">
    <source>
        <dbReference type="WBParaSite" id="SMUV_0000983801-mRNA-1"/>
    </source>
</evidence>
<dbReference type="InterPro" id="IPR007474">
    <property type="entry name" value="ApaG_domain"/>
</dbReference>
<dbReference type="InterPro" id="IPR036623">
    <property type="entry name" value="Hemimethylated_DNA-bd_sf"/>
</dbReference>
<name>A0A0N5AY03_9BILA</name>
<sequence length="340" mass="38851">MASRLPFFGTLHHFNDFLRTVGTSAIRNAKLRASVIKEIGKFTLPRNKVDGPYPAGQLFIHKVFAYRGIIFCSFNCRIHEKSKVLQKNDSPASESVDTCFYQVLIHRGDWRHMRMPTDLNAYLGQPNSRGERSLTVVHGMDCVQHEEVLPYTSCNVKPIDHELFDRIFELRAGTLDESNLEFGIRKELTQSYLINQKSWLVPQEAYKETTNGIEVLVITFYLGANNINGQLRHCWRYSIRLENLEKTMVTIRERLLKVFSLNNLQLLNAAGVVGMSPNLTPEEPAIQFSSTINLPQPKGAHMWGKFKLEREDGTVFDVSIPPVVLENTPENDCKENANHF</sequence>
<dbReference type="InterPro" id="IPR011722">
    <property type="entry name" value="Hemimethylated_DNA-bd_dom"/>
</dbReference>
<dbReference type="AlphaFoldDB" id="A0A0N5AY03"/>
<dbReference type="WBParaSite" id="SMUV_0000983801-mRNA-1">
    <property type="protein sequence ID" value="SMUV_0000983801-mRNA-1"/>
    <property type="gene ID" value="SMUV_0000983801"/>
</dbReference>
<evidence type="ECO:0000259" key="1">
    <source>
        <dbReference type="PROSITE" id="PS51087"/>
    </source>
</evidence>
<organism evidence="2 3">
    <name type="scientific">Syphacia muris</name>
    <dbReference type="NCBI Taxonomy" id="451379"/>
    <lineage>
        <taxon>Eukaryota</taxon>
        <taxon>Metazoa</taxon>
        <taxon>Ecdysozoa</taxon>
        <taxon>Nematoda</taxon>
        <taxon>Chromadorea</taxon>
        <taxon>Rhabditida</taxon>
        <taxon>Spirurina</taxon>
        <taxon>Oxyuridomorpha</taxon>
        <taxon>Oxyuroidea</taxon>
        <taxon>Oxyuridae</taxon>
        <taxon>Syphacia</taxon>
    </lineage>
</organism>
<accession>A0A0N5AY03</accession>
<dbReference type="Pfam" id="PF04379">
    <property type="entry name" value="DUF525"/>
    <property type="match status" value="1"/>
</dbReference>
<dbReference type="SMART" id="SM00992">
    <property type="entry name" value="YccV-like"/>
    <property type="match status" value="1"/>
</dbReference>
<dbReference type="GO" id="GO:0005634">
    <property type="term" value="C:nucleus"/>
    <property type="evidence" value="ECO:0007669"/>
    <property type="project" value="TreeGrafter"/>
</dbReference>
<protein>
    <submittedName>
        <fullName evidence="3">ApaG domain-containing protein</fullName>
    </submittedName>
</protein>
<dbReference type="SUPFAM" id="SSF110069">
    <property type="entry name" value="ApaG-like"/>
    <property type="match status" value="1"/>
</dbReference>
<dbReference type="GO" id="GO:0042645">
    <property type="term" value="C:mitochondrial nucleoid"/>
    <property type="evidence" value="ECO:0007669"/>
    <property type="project" value="TreeGrafter"/>
</dbReference>
<dbReference type="InterPro" id="IPR036767">
    <property type="entry name" value="ApaG_sf"/>
</dbReference>
<dbReference type="Gene3D" id="2.60.40.1470">
    <property type="entry name" value="ApaG domain"/>
    <property type="match status" value="1"/>
</dbReference>
<dbReference type="PANTHER" id="PTHR14289:SF16">
    <property type="entry name" value="POLYMERASE DELTA-INTERACTING PROTEIN 2"/>
    <property type="match status" value="1"/>
</dbReference>
<dbReference type="Proteomes" id="UP000046393">
    <property type="component" value="Unplaced"/>
</dbReference>
<dbReference type="PANTHER" id="PTHR14289">
    <property type="entry name" value="F-BOX ONLY PROTEIN 3"/>
    <property type="match status" value="1"/>
</dbReference>
<feature type="domain" description="ApaG" evidence="1">
    <location>
        <begin position="207"/>
        <end position="332"/>
    </location>
</feature>
<dbReference type="GO" id="GO:0003677">
    <property type="term" value="F:DNA binding"/>
    <property type="evidence" value="ECO:0007669"/>
    <property type="project" value="InterPro"/>
</dbReference>
<dbReference type="PROSITE" id="PS51087">
    <property type="entry name" value="APAG"/>
    <property type="match status" value="1"/>
</dbReference>
<dbReference type="GO" id="GO:0070987">
    <property type="term" value="P:error-free translesion synthesis"/>
    <property type="evidence" value="ECO:0007669"/>
    <property type="project" value="TreeGrafter"/>
</dbReference>
<reference evidence="3" key="1">
    <citation type="submission" date="2017-02" db="UniProtKB">
        <authorList>
            <consortium name="WormBaseParasite"/>
        </authorList>
    </citation>
    <scope>IDENTIFICATION</scope>
</reference>
<evidence type="ECO:0000313" key="2">
    <source>
        <dbReference type="Proteomes" id="UP000046393"/>
    </source>
</evidence>
<dbReference type="SUPFAM" id="SSF141255">
    <property type="entry name" value="YccV-like"/>
    <property type="match status" value="1"/>
</dbReference>
<dbReference type="Pfam" id="PF08755">
    <property type="entry name" value="YccV-like"/>
    <property type="match status" value="1"/>
</dbReference>